<keyword evidence="3" id="KW-1185">Reference proteome</keyword>
<dbReference type="OrthoDB" id="4377927at2"/>
<accession>L7L7G2</accession>
<dbReference type="STRING" id="1121927.GOHSU_14_00410"/>
<reference evidence="2 3" key="1">
    <citation type="submission" date="2012-12" db="EMBL/GenBank/DDBJ databases">
        <title>Whole genome shotgun sequence of Gordonia hirsuta NBRC 16056.</title>
        <authorList>
            <person name="Isaki-Nakamura S."/>
            <person name="Hosoyama A."/>
            <person name="Tsuchikane K."/>
            <person name="Katsumata H."/>
            <person name="Baba S."/>
            <person name="Yamazaki S."/>
            <person name="Fujita N."/>
        </authorList>
    </citation>
    <scope>NUCLEOTIDE SEQUENCE [LARGE SCALE GENOMIC DNA]</scope>
    <source>
        <strain evidence="2 3">NBRC 16056</strain>
    </source>
</reference>
<evidence type="ECO:0000256" key="1">
    <source>
        <dbReference type="SAM" id="Phobius"/>
    </source>
</evidence>
<evidence type="ECO:0000313" key="3">
    <source>
        <dbReference type="Proteomes" id="UP000053405"/>
    </source>
</evidence>
<dbReference type="RefSeq" id="WP_005937948.1">
    <property type="nucleotide sequence ID" value="NZ_ATVK01000046.1"/>
</dbReference>
<dbReference type="eggNOG" id="ENOG5031G6A">
    <property type="taxonomic scope" value="Bacteria"/>
</dbReference>
<keyword evidence="1" id="KW-0812">Transmembrane</keyword>
<comment type="caution">
    <text evidence="2">The sequence shown here is derived from an EMBL/GenBank/DDBJ whole genome shotgun (WGS) entry which is preliminary data.</text>
</comment>
<keyword evidence="1" id="KW-0472">Membrane</keyword>
<evidence type="ECO:0000313" key="2">
    <source>
        <dbReference type="EMBL" id="GAC56874.1"/>
    </source>
</evidence>
<feature type="transmembrane region" description="Helical" evidence="1">
    <location>
        <begin position="85"/>
        <end position="102"/>
    </location>
</feature>
<feature type="transmembrane region" description="Helical" evidence="1">
    <location>
        <begin position="54"/>
        <end position="73"/>
    </location>
</feature>
<dbReference type="EMBL" id="BANT01000014">
    <property type="protein sequence ID" value="GAC56874.1"/>
    <property type="molecule type" value="Genomic_DNA"/>
</dbReference>
<keyword evidence="1" id="KW-1133">Transmembrane helix</keyword>
<name>L7L7G2_9ACTN</name>
<sequence length="153" mass="16019">MRGIRLAWIALALIALAFAVLNARSTAASASMGCAKMGELSLNGAPADATCESPLYYAVGWWPLIAIGLALVGPPVIAAKVMRTWMSWLVVVTLGAVAAVGVSHWPTVWGALLFAIPLVFVGFILTLWQMVCATTGPSACPGPRRAPAQRGEM</sequence>
<gene>
    <name evidence="2" type="ORF">GOHSU_14_00410</name>
</gene>
<feature type="transmembrane region" description="Helical" evidence="1">
    <location>
        <begin position="108"/>
        <end position="128"/>
    </location>
</feature>
<protein>
    <submittedName>
        <fullName evidence="2">Uncharacterized protein</fullName>
    </submittedName>
</protein>
<organism evidence="2 3">
    <name type="scientific">Gordonia hirsuta DSM 44140 = NBRC 16056</name>
    <dbReference type="NCBI Taxonomy" id="1121927"/>
    <lineage>
        <taxon>Bacteria</taxon>
        <taxon>Bacillati</taxon>
        <taxon>Actinomycetota</taxon>
        <taxon>Actinomycetes</taxon>
        <taxon>Mycobacteriales</taxon>
        <taxon>Gordoniaceae</taxon>
        <taxon>Gordonia</taxon>
    </lineage>
</organism>
<dbReference type="Proteomes" id="UP000053405">
    <property type="component" value="Unassembled WGS sequence"/>
</dbReference>
<proteinExistence type="predicted"/>
<dbReference type="AlphaFoldDB" id="L7L7G2"/>